<dbReference type="KEGG" id="sxn:IAG42_12350"/>
<protein>
    <submittedName>
        <fullName evidence="2">Alpha/beta fold hydrolase</fullName>
    </submittedName>
</protein>
<name>A0A7H1B6I4_9ACTN</name>
<gene>
    <name evidence="2" type="ORF">IAG42_12350</name>
</gene>
<dbReference type="EMBL" id="CP061281">
    <property type="protein sequence ID" value="QNS04339.1"/>
    <property type="molecule type" value="Genomic_DNA"/>
</dbReference>
<proteinExistence type="predicted"/>
<dbReference type="InterPro" id="IPR029058">
    <property type="entry name" value="AB_hydrolase_fold"/>
</dbReference>
<dbReference type="GO" id="GO:0016787">
    <property type="term" value="F:hydrolase activity"/>
    <property type="evidence" value="ECO:0007669"/>
    <property type="project" value="UniProtKB-KW"/>
</dbReference>
<sequence length="250" mass="25677">MTEPTLVLTQLAGDDDAAHLLVVGPSLGTGVAGLWSDCAALLPPNWQVVGWDLPGHGASPAATHAFTVDDLATAVRTRSAELAAGRRAAYAGVSLGGAVGFTLALDPGPFDTIVTLASAPRIGTPEGWRERAALVRRAGTAALVEGSATRWFAPGFLARDPATGSGLLHALQHVDDTSYALACEALAGYDVRDRLTSAKVPPLVAGGAHDTVVTPDQVDIVLAGVAHLPPAEDPAATAHLLTTRPTREQR</sequence>
<keyword evidence="2" id="KW-0378">Hydrolase</keyword>
<keyword evidence="3" id="KW-1185">Reference proteome</keyword>
<organism evidence="2 3">
    <name type="scientific">Streptomyces xanthii</name>
    <dbReference type="NCBI Taxonomy" id="2768069"/>
    <lineage>
        <taxon>Bacteria</taxon>
        <taxon>Bacillati</taxon>
        <taxon>Actinomycetota</taxon>
        <taxon>Actinomycetes</taxon>
        <taxon>Kitasatosporales</taxon>
        <taxon>Streptomycetaceae</taxon>
        <taxon>Streptomyces</taxon>
    </lineage>
</organism>
<feature type="domain" description="Serine aminopeptidase S33" evidence="1">
    <location>
        <begin position="39"/>
        <end position="218"/>
    </location>
</feature>
<dbReference type="AlphaFoldDB" id="A0A7H1B6I4"/>
<reference evidence="2 3" key="1">
    <citation type="submission" date="2020-09" db="EMBL/GenBank/DDBJ databases">
        <title>A novel species.</title>
        <authorList>
            <person name="Gao J."/>
        </authorList>
    </citation>
    <scope>NUCLEOTIDE SEQUENCE [LARGE SCALE GENOMIC DNA]</scope>
    <source>
        <strain evidence="2 3">CRXT-Y-14</strain>
    </source>
</reference>
<dbReference type="RefSeq" id="WP_188337075.1">
    <property type="nucleotide sequence ID" value="NZ_CP061281.1"/>
</dbReference>
<dbReference type="Pfam" id="PF12146">
    <property type="entry name" value="Hydrolase_4"/>
    <property type="match status" value="1"/>
</dbReference>
<dbReference type="InterPro" id="IPR022742">
    <property type="entry name" value="Hydrolase_4"/>
</dbReference>
<accession>A0A7H1B6I4</accession>
<evidence type="ECO:0000259" key="1">
    <source>
        <dbReference type="Pfam" id="PF12146"/>
    </source>
</evidence>
<dbReference type="Gene3D" id="3.40.50.1820">
    <property type="entry name" value="alpha/beta hydrolase"/>
    <property type="match status" value="1"/>
</dbReference>
<evidence type="ECO:0000313" key="3">
    <source>
        <dbReference type="Proteomes" id="UP000516428"/>
    </source>
</evidence>
<dbReference type="Proteomes" id="UP000516428">
    <property type="component" value="Chromosome"/>
</dbReference>
<evidence type="ECO:0000313" key="2">
    <source>
        <dbReference type="EMBL" id="QNS04339.1"/>
    </source>
</evidence>
<dbReference type="SUPFAM" id="SSF53474">
    <property type="entry name" value="alpha/beta-Hydrolases"/>
    <property type="match status" value="1"/>
</dbReference>